<evidence type="ECO:0000256" key="8">
    <source>
        <dbReference type="ARBA" id="ARBA00044648"/>
    </source>
</evidence>
<dbReference type="EMBL" id="JAGRRH010000007">
    <property type="protein sequence ID" value="KAG7366147.1"/>
    <property type="molecule type" value="Genomic_DNA"/>
</dbReference>
<comment type="catalytic activity">
    <reaction evidence="10">
        <text>D-mannose(out) = D-mannose(in)</text>
        <dbReference type="Rhea" id="RHEA:78391"/>
        <dbReference type="ChEBI" id="CHEBI:4208"/>
    </reaction>
    <physiologicalReaction direction="left-to-right" evidence="10">
        <dbReference type="Rhea" id="RHEA:78392"/>
    </physiologicalReaction>
</comment>
<evidence type="ECO:0000256" key="5">
    <source>
        <dbReference type="ARBA" id="ARBA00022989"/>
    </source>
</evidence>
<comment type="caution">
    <text evidence="17">The sequence shown here is derived from an EMBL/GenBank/DDBJ whole genome shotgun (WGS) entry which is preliminary data.</text>
</comment>
<evidence type="ECO:0000256" key="11">
    <source>
        <dbReference type="ARBA" id="ARBA00044668"/>
    </source>
</evidence>
<dbReference type="PROSITE" id="PS00216">
    <property type="entry name" value="SUGAR_TRANSPORT_1"/>
    <property type="match status" value="1"/>
</dbReference>
<dbReference type="Proteomes" id="UP000693970">
    <property type="component" value="Unassembled WGS sequence"/>
</dbReference>
<comment type="similarity">
    <text evidence="14">Belongs to the major facilitator superfamily. Sugar transporter (TC 2.A.1.1) family.</text>
</comment>
<evidence type="ECO:0000313" key="17">
    <source>
        <dbReference type="EMBL" id="KAG7366147.1"/>
    </source>
</evidence>
<comment type="catalytic activity">
    <reaction evidence="7">
        <text>D-galactose(in) = D-galactose(out)</text>
        <dbReference type="Rhea" id="RHEA:34915"/>
        <dbReference type="ChEBI" id="CHEBI:4139"/>
    </reaction>
    <physiologicalReaction direction="right-to-left" evidence="7">
        <dbReference type="Rhea" id="RHEA:34917"/>
    </physiologicalReaction>
</comment>
<evidence type="ECO:0000256" key="2">
    <source>
        <dbReference type="ARBA" id="ARBA00011738"/>
    </source>
</evidence>
<reference evidence="17" key="1">
    <citation type="journal article" date="2021" name="Sci. Rep.">
        <title>Diploid genomic architecture of Nitzschia inconspicua, an elite biomass production diatom.</title>
        <authorList>
            <person name="Oliver A."/>
            <person name="Podell S."/>
            <person name="Pinowska A."/>
            <person name="Traller J.C."/>
            <person name="Smith S.R."/>
            <person name="McClure R."/>
            <person name="Beliaev A."/>
            <person name="Bohutskyi P."/>
            <person name="Hill E.A."/>
            <person name="Rabines A."/>
            <person name="Zheng H."/>
            <person name="Allen L.Z."/>
            <person name="Kuo A."/>
            <person name="Grigoriev I.V."/>
            <person name="Allen A.E."/>
            <person name="Hazlebeck D."/>
            <person name="Allen E.E."/>
        </authorList>
    </citation>
    <scope>NUCLEOTIDE SEQUENCE</scope>
    <source>
        <strain evidence="17">Hildebrandi</strain>
    </source>
</reference>
<evidence type="ECO:0000256" key="9">
    <source>
        <dbReference type="ARBA" id="ARBA00044656"/>
    </source>
</evidence>
<comment type="catalytic activity">
    <reaction evidence="9">
        <text>D-xylose(out) = D-xylose(in)</text>
        <dbReference type="Rhea" id="RHEA:78427"/>
        <dbReference type="ChEBI" id="CHEBI:53455"/>
    </reaction>
    <physiologicalReaction direction="left-to-right" evidence="9">
        <dbReference type="Rhea" id="RHEA:78428"/>
    </physiologicalReaction>
</comment>
<feature type="transmembrane region" description="Helical" evidence="15">
    <location>
        <begin position="182"/>
        <end position="203"/>
    </location>
</feature>
<feature type="transmembrane region" description="Helical" evidence="15">
    <location>
        <begin position="123"/>
        <end position="144"/>
    </location>
</feature>
<evidence type="ECO:0000256" key="1">
    <source>
        <dbReference type="ARBA" id="ARBA00004141"/>
    </source>
</evidence>
<evidence type="ECO:0000256" key="4">
    <source>
        <dbReference type="ARBA" id="ARBA00022692"/>
    </source>
</evidence>
<feature type="transmembrane region" description="Helical" evidence="15">
    <location>
        <begin position="249"/>
        <end position="268"/>
    </location>
</feature>
<sequence length="537" mass="58902">MSLTSSHSPKLSLSGSYTSSLRLTKSEAQNIRHVRHSSLPKGLINSLNETTPLKVSEVNNVKEGSAEETGPDKPHELSLTLITTILVVTIGSSLQFGYGTGVMNNSQDIIMEYFHNQGKEYTVVQWSTTVSCYGIGGLMGSLLGPKVIGSHCGRRATLIVNNIFLVISSILISFAPQWWYQAIGRIFVGIVAGIATAVVPTYFSEISPIEIRGAIGTMHQLGITVGILVSQVLSTPSLHLLGSQDCWKWLFAVPVVCGMLEVIVLPFCPESPSYLYTTQGKAAARRALVRLQSEAVADEYLGYIQEETQSSTRDKGNISIIDLVRDRTLRKQLIVGITVQLMMQFSGIDAVFYYSTSVFKQAGVPDPALATTCLGIINVIVTIFAVRSMDSAGRKTLLTYSWYGMSTSFVLLTGSFILKDHGVAYMDQLSILATTGVIIFFAFGPGCVAWFIIAEIIPLYARDSAMALGIFVNWVANWLVAFSFPILMKHTQPYTFLIFVCTTTYFLYFTKRFVPETKGLTVSQLAAEFDAMPLYDC</sequence>
<dbReference type="GO" id="GO:0016020">
    <property type="term" value="C:membrane"/>
    <property type="evidence" value="ECO:0007669"/>
    <property type="project" value="UniProtKB-SubCell"/>
</dbReference>
<comment type="catalytic activity">
    <reaction evidence="12">
        <text>D-fructose(out) = D-fructose(in)</text>
        <dbReference type="Rhea" id="RHEA:60372"/>
        <dbReference type="ChEBI" id="CHEBI:37721"/>
    </reaction>
    <physiologicalReaction direction="left-to-right" evidence="12">
        <dbReference type="Rhea" id="RHEA:60373"/>
    </physiologicalReaction>
</comment>
<reference evidence="17" key="2">
    <citation type="submission" date="2021-04" db="EMBL/GenBank/DDBJ databases">
        <authorList>
            <person name="Podell S."/>
        </authorList>
    </citation>
    <scope>NUCLEOTIDE SEQUENCE</scope>
    <source>
        <strain evidence="17">Hildebrandi</strain>
    </source>
</reference>
<feature type="transmembrane region" description="Helical" evidence="15">
    <location>
        <begin position="465"/>
        <end position="487"/>
    </location>
</feature>
<comment type="catalytic activity">
    <reaction evidence="11">
        <text>D-glucosamine(out) = D-glucosamine(in)</text>
        <dbReference type="Rhea" id="RHEA:78423"/>
        <dbReference type="ChEBI" id="CHEBI:58723"/>
    </reaction>
    <physiologicalReaction direction="left-to-right" evidence="11">
        <dbReference type="Rhea" id="RHEA:78424"/>
    </physiologicalReaction>
</comment>
<organism evidence="17 18">
    <name type="scientific">Nitzschia inconspicua</name>
    <dbReference type="NCBI Taxonomy" id="303405"/>
    <lineage>
        <taxon>Eukaryota</taxon>
        <taxon>Sar</taxon>
        <taxon>Stramenopiles</taxon>
        <taxon>Ochrophyta</taxon>
        <taxon>Bacillariophyta</taxon>
        <taxon>Bacillariophyceae</taxon>
        <taxon>Bacillariophycidae</taxon>
        <taxon>Bacillariales</taxon>
        <taxon>Bacillariaceae</taxon>
        <taxon>Nitzschia</taxon>
    </lineage>
</organism>
<feature type="domain" description="Major facilitator superfamily (MFS) profile" evidence="16">
    <location>
        <begin position="85"/>
        <end position="518"/>
    </location>
</feature>
<dbReference type="PANTHER" id="PTHR23503:SF8">
    <property type="entry name" value="FACILITATED GLUCOSE TRANSPORTER PROTEIN 1"/>
    <property type="match status" value="1"/>
</dbReference>
<keyword evidence="5 15" id="KW-1133">Transmembrane helix</keyword>
<comment type="subcellular location">
    <subcellularLocation>
        <location evidence="1">Membrane</location>
        <topology evidence="1">Multi-pass membrane protein</topology>
    </subcellularLocation>
</comment>
<dbReference type="InterPro" id="IPR003663">
    <property type="entry name" value="Sugar/inositol_transpt"/>
</dbReference>
<keyword evidence="3 14" id="KW-0813">Transport</keyword>
<accession>A0A9K3PZU2</accession>
<keyword evidence="4 15" id="KW-0812">Transmembrane</keyword>
<dbReference type="PROSITE" id="PS50850">
    <property type="entry name" value="MFS"/>
    <property type="match status" value="1"/>
</dbReference>
<proteinExistence type="inferred from homology"/>
<dbReference type="InterPro" id="IPR005828">
    <property type="entry name" value="MFS_sugar_transport-like"/>
</dbReference>
<gene>
    <name evidence="17" type="ORF">IV203_028817</name>
</gene>
<comment type="catalytic activity">
    <reaction evidence="8">
        <text>D-glucose(out) = D-glucose(in)</text>
        <dbReference type="Rhea" id="RHEA:60376"/>
        <dbReference type="ChEBI" id="CHEBI:4167"/>
    </reaction>
    <physiologicalReaction direction="left-to-right" evidence="8">
        <dbReference type="Rhea" id="RHEA:60377"/>
    </physiologicalReaction>
</comment>
<evidence type="ECO:0000259" key="16">
    <source>
        <dbReference type="PROSITE" id="PS50850"/>
    </source>
</evidence>
<keyword evidence="6 15" id="KW-0472">Membrane</keyword>
<feature type="transmembrane region" description="Helical" evidence="15">
    <location>
        <begin position="77"/>
        <end position="98"/>
    </location>
</feature>
<evidence type="ECO:0000256" key="12">
    <source>
        <dbReference type="ARBA" id="ARBA00044710"/>
    </source>
</evidence>
<feature type="transmembrane region" description="Helical" evidence="15">
    <location>
        <begin position="367"/>
        <end position="386"/>
    </location>
</feature>
<feature type="transmembrane region" description="Helical" evidence="15">
    <location>
        <begin position="156"/>
        <end position="176"/>
    </location>
</feature>
<dbReference type="GO" id="GO:0015149">
    <property type="term" value="F:hexose transmembrane transporter activity"/>
    <property type="evidence" value="ECO:0007669"/>
    <property type="project" value="TreeGrafter"/>
</dbReference>
<comment type="subunit">
    <text evidence="2">Homodimer.</text>
</comment>
<feature type="transmembrane region" description="Helical" evidence="15">
    <location>
        <begin position="430"/>
        <end position="453"/>
    </location>
</feature>
<evidence type="ECO:0000256" key="15">
    <source>
        <dbReference type="SAM" id="Phobius"/>
    </source>
</evidence>
<feature type="transmembrane region" description="Helical" evidence="15">
    <location>
        <begin position="215"/>
        <end position="234"/>
    </location>
</feature>
<dbReference type="Pfam" id="PF00083">
    <property type="entry name" value="Sugar_tr"/>
    <property type="match status" value="1"/>
</dbReference>
<evidence type="ECO:0000256" key="10">
    <source>
        <dbReference type="ARBA" id="ARBA00044662"/>
    </source>
</evidence>
<dbReference type="AlphaFoldDB" id="A0A9K3PZU2"/>
<dbReference type="InterPro" id="IPR005829">
    <property type="entry name" value="Sugar_transporter_CS"/>
</dbReference>
<evidence type="ECO:0000256" key="14">
    <source>
        <dbReference type="RuleBase" id="RU003346"/>
    </source>
</evidence>
<dbReference type="PANTHER" id="PTHR23503">
    <property type="entry name" value="SOLUTE CARRIER FAMILY 2"/>
    <property type="match status" value="1"/>
</dbReference>
<evidence type="ECO:0000313" key="18">
    <source>
        <dbReference type="Proteomes" id="UP000693970"/>
    </source>
</evidence>
<dbReference type="NCBIfam" id="TIGR00879">
    <property type="entry name" value="SP"/>
    <property type="match status" value="1"/>
</dbReference>
<dbReference type="OrthoDB" id="96739at2759"/>
<keyword evidence="18" id="KW-1185">Reference proteome</keyword>
<feature type="transmembrane region" description="Helical" evidence="15">
    <location>
        <begin position="398"/>
        <end position="418"/>
    </location>
</feature>
<feature type="transmembrane region" description="Helical" evidence="15">
    <location>
        <begin position="333"/>
        <end position="355"/>
    </location>
</feature>
<name>A0A9K3PZU2_9STRA</name>
<dbReference type="InterPro" id="IPR045263">
    <property type="entry name" value="GLUT"/>
</dbReference>
<dbReference type="InterPro" id="IPR020846">
    <property type="entry name" value="MFS_dom"/>
</dbReference>
<evidence type="ECO:0000256" key="3">
    <source>
        <dbReference type="ARBA" id="ARBA00022448"/>
    </source>
</evidence>
<evidence type="ECO:0000256" key="6">
    <source>
        <dbReference type="ARBA" id="ARBA00023136"/>
    </source>
</evidence>
<protein>
    <recommendedName>
        <fullName evidence="13">Hexose transporter 1</fullName>
    </recommendedName>
</protein>
<evidence type="ECO:0000256" key="7">
    <source>
        <dbReference type="ARBA" id="ARBA00044637"/>
    </source>
</evidence>
<evidence type="ECO:0000256" key="13">
    <source>
        <dbReference type="ARBA" id="ARBA00044780"/>
    </source>
</evidence>
<feature type="transmembrane region" description="Helical" evidence="15">
    <location>
        <begin position="493"/>
        <end position="510"/>
    </location>
</feature>